<evidence type="ECO:0000259" key="1">
    <source>
        <dbReference type="PROSITE" id="PS52045"/>
    </source>
</evidence>
<sequence length="437" mass="49409">MIFCFIFEIFGVLMLNYLYYHTMSWKAFLSIGICLCCSISCGRVDEHLSSNPLNVSTTTKTTYSTNHKLKTILSEDGDIIDCVDIYKQPAFNHPALSNHIIQMTPTKVLRMNETMMKEKVDDTKTKHTAKTITSQLWQRSGSCPKGTIPIRRIQNKFTDDDAYGRKKPSSELKMKVTTLDNTTNSLTNHSVSEVFTEGYSYSGAKVDMKVWTPFVEKEDEYSTSRVVVLNGGAYDFELVETGWAVNPSVYNDHETRLYGYWTADGSRTTGCFDLTCPGFVQVSHEIALGAAIYPISNPGLPYQITVHIHKDPETHNWWVNYGETIDIGYWPGELFVLLKYQGIMVKWGGEVYSTRVKTVHPHTATAMGNGQTPPAMFDNCGTMTRMRVERNSGPLMMPGWTEVAVDEWSCYDIMYIVDYVSDPIFFYGGPGRSVFCP</sequence>
<evidence type="ECO:0000313" key="2">
    <source>
        <dbReference type="EMBL" id="KAK1436064.1"/>
    </source>
</evidence>
<dbReference type="InterPro" id="IPR004314">
    <property type="entry name" value="Neprosin"/>
</dbReference>
<organism evidence="2 3">
    <name type="scientific">Tagetes erecta</name>
    <name type="common">African marigold</name>
    <dbReference type="NCBI Taxonomy" id="13708"/>
    <lineage>
        <taxon>Eukaryota</taxon>
        <taxon>Viridiplantae</taxon>
        <taxon>Streptophyta</taxon>
        <taxon>Embryophyta</taxon>
        <taxon>Tracheophyta</taxon>
        <taxon>Spermatophyta</taxon>
        <taxon>Magnoliopsida</taxon>
        <taxon>eudicotyledons</taxon>
        <taxon>Gunneridae</taxon>
        <taxon>Pentapetalae</taxon>
        <taxon>asterids</taxon>
        <taxon>campanulids</taxon>
        <taxon>Asterales</taxon>
        <taxon>Asteraceae</taxon>
        <taxon>Asteroideae</taxon>
        <taxon>Heliantheae alliance</taxon>
        <taxon>Tageteae</taxon>
        <taxon>Tagetes</taxon>
    </lineage>
</organism>
<feature type="domain" description="Neprosin PEP catalytic" evidence="1">
    <location>
        <begin position="182"/>
        <end position="437"/>
    </location>
</feature>
<dbReference type="Proteomes" id="UP001229421">
    <property type="component" value="Unassembled WGS sequence"/>
</dbReference>
<dbReference type="Pfam" id="PF14365">
    <property type="entry name" value="Neprosin_AP"/>
    <property type="match status" value="1"/>
</dbReference>
<keyword evidence="3" id="KW-1185">Reference proteome</keyword>
<dbReference type="PANTHER" id="PTHR31589:SF111">
    <property type="entry name" value="NEPROSIN DOMAIN-CONTAINING PROTEIN"/>
    <property type="match status" value="1"/>
</dbReference>
<dbReference type="InterPro" id="IPR053168">
    <property type="entry name" value="Glutamic_endopeptidase"/>
</dbReference>
<dbReference type="EMBL" id="JAUHHV010000001">
    <property type="protein sequence ID" value="KAK1436064.1"/>
    <property type="molecule type" value="Genomic_DNA"/>
</dbReference>
<dbReference type="PROSITE" id="PS52045">
    <property type="entry name" value="NEPROSIN_PEP_CD"/>
    <property type="match status" value="1"/>
</dbReference>
<proteinExistence type="predicted"/>
<dbReference type="AlphaFoldDB" id="A0AAD8L5K1"/>
<accession>A0AAD8L5K1</accession>
<protein>
    <recommendedName>
        <fullName evidence="1">Neprosin PEP catalytic domain-containing protein</fullName>
    </recommendedName>
</protein>
<reference evidence="2" key="1">
    <citation type="journal article" date="2023" name="bioRxiv">
        <title>Improved chromosome-level genome assembly for marigold (Tagetes erecta).</title>
        <authorList>
            <person name="Jiang F."/>
            <person name="Yuan L."/>
            <person name="Wang S."/>
            <person name="Wang H."/>
            <person name="Xu D."/>
            <person name="Wang A."/>
            <person name="Fan W."/>
        </authorList>
    </citation>
    <scope>NUCLEOTIDE SEQUENCE</scope>
    <source>
        <strain evidence="2">WSJ</strain>
        <tissue evidence="2">Leaf</tissue>
    </source>
</reference>
<name>A0AAD8L5K1_TARER</name>
<comment type="caution">
    <text evidence="2">The sequence shown here is derived from an EMBL/GenBank/DDBJ whole genome shotgun (WGS) entry which is preliminary data.</text>
</comment>
<dbReference type="Gene3D" id="3.90.1320.10">
    <property type="entry name" value="Outer-capsid protein sigma 3, large lobe"/>
    <property type="match status" value="1"/>
</dbReference>
<dbReference type="Pfam" id="PF03080">
    <property type="entry name" value="Neprosin"/>
    <property type="match status" value="1"/>
</dbReference>
<dbReference type="PANTHER" id="PTHR31589">
    <property type="entry name" value="PROTEIN, PUTATIVE (DUF239)-RELATED-RELATED"/>
    <property type="match status" value="1"/>
</dbReference>
<dbReference type="InterPro" id="IPR025521">
    <property type="entry name" value="Neprosin_propep"/>
</dbReference>
<evidence type="ECO:0000313" key="3">
    <source>
        <dbReference type="Proteomes" id="UP001229421"/>
    </source>
</evidence>
<gene>
    <name evidence="2" type="ORF">QVD17_01839</name>
</gene>